<reference evidence="7 8" key="1">
    <citation type="submission" date="2018-08" db="EMBL/GenBank/DDBJ databases">
        <title>Recombination of ecologically and evolutionarily significant loci maintains genetic cohesion in the Pseudomonas syringae species complex.</title>
        <authorList>
            <person name="Dillon M."/>
            <person name="Thakur S."/>
            <person name="Almeida R.N.D."/>
            <person name="Weir B.S."/>
            <person name="Guttman D.S."/>
        </authorList>
    </citation>
    <scope>NUCLEOTIDE SEQUENCE [LARGE SCALE GENOMIC DNA]</scope>
    <source>
        <strain evidence="7 8">NCPPB2445</strain>
    </source>
</reference>
<accession>A0A3M3E9C9</accession>
<name>A0A3M3E9C9_9PSED</name>
<comment type="caution">
    <text evidence="7">The sequence shown here is derived from an EMBL/GenBank/DDBJ whole genome shotgun (WGS) entry which is preliminary data.</text>
</comment>
<organism evidence="7 8">
    <name type="scientific">Pseudomonas corrugata</name>
    <dbReference type="NCBI Taxonomy" id="47879"/>
    <lineage>
        <taxon>Bacteria</taxon>
        <taxon>Pseudomonadati</taxon>
        <taxon>Pseudomonadota</taxon>
        <taxon>Gammaproteobacteria</taxon>
        <taxon>Pseudomonadales</taxon>
        <taxon>Pseudomonadaceae</taxon>
        <taxon>Pseudomonas</taxon>
    </lineage>
</organism>
<keyword evidence="8" id="KW-1185">Reference proteome</keyword>
<keyword evidence="1" id="KW-1003">Cell membrane</keyword>
<evidence type="ECO:0000256" key="1">
    <source>
        <dbReference type="ARBA" id="ARBA00022475"/>
    </source>
</evidence>
<proteinExistence type="predicted"/>
<dbReference type="EMBL" id="RBOJ01000092">
    <property type="protein sequence ID" value="RMM46128.1"/>
    <property type="molecule type" value="Genomic_DNA"/>
</dbReference>
<dbReference type="AlphaFoldDB" id="A0A3M3E9C9"/>
<evidence type="ECO:0000259" key="6">
    <source>
        <dbReference type="Pfam" id="PF06305"/>
    </source>
</evidence>
<evidence type="ECO:0000256" key="5">
    <source>
        <dbReference type="SAM" id="Phobius"/>
    </source>
</evidence>
<feature type="transmembrane region" description="Helical" evidence="5">
    <location>
        <begin position="17"/>
        <end position="35"/>
    </location>
</feature>
<keyword evidence="2 5" id="KW-0812">Transmembrane</keyword>
<evidence type="ECO:0000256" key="4">
    <source>
        <dbReference type="ARBA" id="ARBA00023136"/>
    </source>
</evidence>
<dbReference type="STRING" id="47879.AXG94_23755"/>
<keyword evidence="3 5" id="KW-1133">Transmembrane helix</keyword>
<dbReference type="InterPro" id="IPR010445">
    <property type="entry name" value="LapA_dom"/>
</dbReference>
<feature type="domain" description="Lipopolysaccharide assembly protein A" evidence="6">
    <location>
        <begin position="36"/>
        <end position="83"/>
    </location>
</feature>
<dbReference type="GO" id="GO:0005886">
    <property type="term" value="C:plasma membrane"/>
    <property type="evidence" value="ECO:0007669"/>
    <property type="project" value="InterPro"/>
</dbReference>
<gene>
    <name evidence="7" type="ORF">ALQ77_00940</name>
</gene>
<evidence type="ECO:0000256" key="3">
    <source>
        <dbReference type="ARBA" id="ARBA00022989"/>
    </source>
</evidence>
<evidence type="ECO:0000256" key="2">
    <source>
        <dbReference type="ARBA" id="ARBA00022692"/>
    </source>
</evidence>
<keyword evidence="4 5" id="KW-0472">Membrane</keyword>
<feature type="transmembrane region" description="Helical" evidence="5">
    <location>
        <begin position="55"/>
        <end position="76"/>
    </location>
</feature>
<dbReference type="Proteomes" id="UP000270661">
    <property type="component" value="Unassembled WGS sequence"/>
</dbReference>
<dbReference type="Pfam" id="PF06305">
    <property type="entry name" value="LapA_dom"/>
    <property type="match status" value="1"/>
</dbReference>
<protein>
    <recommendedName>
        <fullName evidence="6">Lipopolysaccharide assembly protein A domain-containing protein</fullName>
    </recommendedName>
</protein>
<evidence type="ECO:0000313" key="7">
    <source>
        <dbReference type="EMBL" id="RMM46128.1"/>
    </source>
</evidence>
<evidence type="ECO:0000313" key="8">
    <source>
        <dbReference type="Proteomes" id="UP000270661"/>
    </source>
</evidence>
<sequence length="84" mass="9289">MTSHKSKEVFVGNFKRLVLVALGLLVAAVIVLFVLENNQPVGLLFLGWSAPQLPVSVFVLVALLMGMIIGPLLTWFNGMRRRLK</sequence>